<dbReference type="PANTHER" id="PTHR13261">
    <property type="entry name" value="BRCA2 AND CDKN1A INTERACTING PROTEIN"/>
    <property type="match status" value="1"/>
</dbReference>
<evidence type="ECO:0000313" key="3">
    <source>
        <dbReference type="EMBL" id="CAD5222633.1"/>
    </source>
</evidence>
<evidence type="ECO:0000256" key="2">
    <source>
        <dbReference type="SAM" id="MobiDB-lite"/>
    </source>
</evidence>
<dbReference type="EMBL" id="CAJFCW020000005">
    <property type="protein sequence ID" value="CAG9116595.1"/>
    <property type="molecule type" value="Genomic_DNA"/>
</dbReference>
<sequence length="285" mass="32352">MTHHVKYEEHEEMVADEVGSGSDEDSGDEDLIDDEKMDTMEKLNFDFEAFPPAPEDADQVNNFLTQIFLRTEIDYDNLSRAVVALTPFGSVIRTSEECVDEDNDDCMYGVASVLVLNSDKNYGIGDLLLQRAKKHATKTVAVQIEKLFKAESSVGFVINERMLKFPPQIAGPTLNALKQDILAEKSLERVDTYLFILKIRISDEELKKKAEDAEVQYDNEEEALLFEAFPENIPFFQYPVQSDVESTSKFAASKKGNVTLRPYRRVCILTKSQLFHYCDTVSQAF</sequence>
<evidence type="ECO:0000313" key="4">
    <source>
        <dbReference type="Proteomes" id="UP000614601"/>
    </source>
</evidence>
<comment type="similarity">
    <text evidence="1">Belongs to the BCP1 family.</text>
</comment>
<keyword evidence="4" id="KW-1185">Reference proteome</keyword>
<feature type="region of interest" description="Disordered" evidence="2">
    <location>
        <begin position="1"/>
        <end position="31"/>
    </location>
</feature>
<dbReference type="AlphaFoldDB" id="A0A811L527"/>
<comment type="caution">
    <text evidence="3">The sequence shown here is derived from an EMBL/GenBank/DDBJ whole genome shotgun (WGS) entry which is preliminary data.</text>
</comment>
<dbReference type="OrthoDB" id="27543at2759"/>
<protein>
    <submittedName>
        <fullName evidence="3">Uncharacterized protein</fullName>
    </submittedName>
</protein>
<dbReference type="Pfam" id="PF13862">
    <property type="entry name" value="BCCIP"/>
    <property type="match status" value="1"/>
</dbReference>
<name>A0A811L527_9BILA</name>
<evidence type="ECO:0000256" key="1">
    <source>
        <dbReference type="ARBA" id="ARBA00006781"/>
    </source>
</evidence>
<dbReference type="EMBL" id="CAJFDH010000005">
    <property type="protein sequence ID" value="CAD5222633.1"/>
    <property type="molecule type" value="Genomic_DNA"/>
</dbReference>
<gene>
    <name evidence="3" type="ORF">BOKJ2_LOCUS9741</name>
</gene>
<organism evidence="3 4">
    <name type="scientific">Bursaphelenchus okinawaensis</name>
    <dbReference type="NCBI Taxonomy" id="465554"/>
    <lineage>
        <taxon>Eukaryota</taxon>
        <taxon>Metazoa</taxon>
        <taxon>Ecdysozoa</taxon>
        <taxon>Nematoda</taxon>
        <taxon>Chromadorea</taxon>
        <taxon>Rhabditida</taxon>
        <taxon>Tylenchina</taxon>
        <taxon>Tylenchomorpha</taxon>
        <taxon>Aphelenchoidea</taxon>
        <taxon>Aphelenchoididae</taxon>
        <taxon>Bursaphelenchus</taxon>
    </lineage>
</organism>
<dbReference type="PANTHER" id="PTHR13261:SF0">
    <property type="entry name" value="BRCA2 AND CDKN1A-INTERACTING PROTEIN"/>
    <property type="match status" value="1"/>
</dbReference>
<feature type="compositionally biased region" description="Acidic residues" evidence="2">
    <location>
        <begin position="22"/>
        <end position="31"/>
    </location>
</feature>
<dbReference type="Proteomes" id="UP000614601">
    <property type="component" value="Unassembled WGS sequence"/>
</dbReference>
<dbReference type="InterPro" id="IPR025602">
    <property type="entry name" value="BCP1_family"/>
</dbReference>
<reference evidence="3" key="1">
    <citation type="submission" date="2020-09" db="EMBL/GenBank/DDBJ databases">
        <authorList>
            <person name="Kikuchi T."/>
        </authorList>
    </citation>
    <scope>NUCLEOTIDE SEQUENCE</scope>
    <source>
        <strain evidence="3">SH1</strain>
    </source>
</reference>
<feature type="compositionally biased region" description="Basic and acidic residues" evidence="2">
    <location>
        <begin position="1"/>
        <end position="13"/>
    </location>
</feature>
<accession>A0A811L527</accession>
<proteinExistence type="inferred from homology"/>
<dbReference type="GO" id="GO:0005634">
    <property type="term" value="C:nucleus"/>
    <property type="evidence" value="ECO:0007669"/>
    <property type="project" value="TreeGrafter"/>
</dbReference>
<dbReference type="Proteomes" id="UP000783686">
    <property type="component" value="Unassembled WGS sequence"/>
</dbReference>